<feature type="region of interest" description="Disordered" evidence="7">
    <location>
        <begin position="1254"/>
        <end position="1406"/>
    </location>
</feature>
<dbReference type="Pfam" id="PF25577">
    <property type="entry name" value="TPR_TAF2_C"/>
    <property type="match status" value="1"/>
</dbReference>
<feature type="region of interest" description="Disordered" evidence="7">
    <location>
        <begin position="1453"/>
        <end position="1542"/>
    </location>
</feature>
<evidence type="ECO:0000256" key="7">
    <source>
        <dbReference type="SAM" id="MobiDB-lite"/>
    </source>
</evidence>
<evidence type="ECO:0000256" key="2">
    <source>
        <dbReference type="ARBA" id="ARBA00010937"/>
    </source>
</evidence>
<dbReference type="GO" id="GO:0016251">
    <property type="term" value="F:RNA polymerase II general transcription initiation factor activity"/>
    <property type="evidence" value="ECO:0007669"/>
    <property type="project" value="TreeGrafter"/>
</dbReference>
<dbReference type="PANTHER" id="PTHR15137:SF9">
    <property type="entry name" value="TRANSCRIPTION INITIATION FACTOR TFIID SUBUNIT 2"/>
    <property type="match status" value="1"/>
</dbReference>
<evidence type="ECO:0000313" key="10">
    <source>
        <dbReference type="EMBL" id="KAJ4394022.1"/>
    </source>
</evidence>
<evidence type="ECO:0000256" key="3">
    <source>
        <dbReference type="ARBA" id="ARBA00017363"/>
    </source>
</evidence>
<gene>
    <name evidence="10" type="primary">taf2</name>
    <name evidence="10" type="ORF">N0V93_003239</name>
</gene>
<feature type="compositionally biased region" description="Polar residues" evidence="7">
    <location>
        <begin position="1484"/>
        <end position="1493"/>
    </location>
</feature>
<dbReference type="GO" id="GO:0000976">
    <property type="term" value="F:transcription cis-regulatory region binding"/>
    <property type="evidence" value="ECO:0007669"/>
    <property type="project" value="TreeGrafter"/>
</dbReference>
<evidence type="ECO:0000256" key="1">
    <source>
        <dbReference type="ARBA" id="ARBA00004123"/>
    </source>
</evidence>
<dbReference type="InterPro" id="IPR057991">
    <property type="entry name" value="TPR_TAF2_C"/>
</dbReference>
<dbReference type="OrthoDB" id="308861at2759"/>
<feature type="domain" description="Transcription initiation factor TFIID subunit 2 TPR repeats" evidence="9">
    <location>
        <begin position="787"/>
        <end position="1067"/>
    </location>
</feature>
<keyword evidence="5" id="KW-0804">Transcription</keyword>
<protein>
    <recommendedName>
        <fullName evidence="3">Transcription initiation factor TFIID subunit 2</fullName>
    </recommendedName>
</protein>
<dbReference type="InterPro" id="IPR057345">
    <property type="entry name" value="Ig-like_TAF2"/>
</dbReference>
<organism evidence="10 11">
    <name type="scientific">Gnomoniopsis smithogilvyi</name>
    <dbReference type="NCBI Taxonomy" id="1191159"/>
    <lineage>
        <taxon>Eukaryota</taxon>
        <taxon>Fungi</taxon>
        <taxon>Dikarya</taxon>
        <taxon>Ascomycota</taxon>
        <taxon>Pezizomycotina</taxon>
        <taxon>Sordariomycetes</taxon>
        <taxon>Sordariomycetidae</taxon>
        <taxon>Diaporthales</taxon>
        <taxon>Gnomoniaceae</taxon>
        <taxon>Gnomoniopsis</taxon>
    </lineage>
</organism>
<dbReference type="InterPro" id="IPR037813">
    <property type="entry name" value="TAF2"/>
</dbReference>
<sequence length="1579" mass="176447">MMEDGDIAAANGAGSSVDELPLVYEPFNVITQNVHLDLRFREKQIIGTTTLQIFKQRDDLEYITLDARQCEIDTDGVTVNNQKVKVEYRDPYELMDTPDGYSWTARQHHLRTSRMRPLQTSHRAELSLSGREQKGCQPAVGSLRIWLKPDNYKIRLKPQTPGVLGAPSNPFNPAAFEVTISYKITNVRDGLHFAGVDDGDDRYPHAYTRHSAEPGYASSLFPCVDDRTRLVQWKVSLQFPKTVADALGQPLASHPVAQPNAQRPREALSLTEGDKLLELTAVCSGNLVGTRDADGETKIMDFEVNNCGAQHIGFAVGPFEDVDLYSAYRSEEDEQKLGVQAVKVHGYCLPGRRDEVCNTCQPLAFATDFFTLTFSKYPYDQHGYKLCFVDDMVEDTMPLLGFSLISSRLLYPEDVIDTEIEVTRKLVHTIASQYFGIYIQPDKLTDTWIVVGLAYYMTDLFLRRLAGNNYYRYQMRIWAERLAEADYGRPSLHDLGRILYLGDFEMEFMALKASLVVFILDRRLMKSSNSSGVTRVVSQRIREAKAAPDAIAATSISSEQFRKQCEKRGRLRLEEFWDQWVKGSGCPRFSVTQRFNKKRLEVEVTVIQNQVKWSQEQQKLDKKDFWRDIVEERHNIEASEVPLTFTGPMTFRVHEADGTPYEHCLEIKLDASATKGSRLSMPYNTKYKRIKRTRQNKKAREQGKGARDPDRMDEDGDGDDDDKGHGLSTFGDVLVNDDDMASWRLVDWDENMQAEMDQESYEWIRVDCDFEWIYNLETNFKVYMTVAQLQQDRDIAGQVESMLALTHNIPSNIQTTMLLRTLYDNRYFYGIRTMAANALTRHAEPANNFRGMHHLIRVFKKFFCYPDTTTPRPNNFSNKKEYYVQMEIPMALARIRGGQAFCPEPARQLILDQLVFNNNEENPYSDQFYVAKLLEALATSLVRAGTTDAVNKKGLDEEMRAFVDKALDQIDRYEKMDEWMFTHNNIWTVAALDCKMKLMKSAVIPLDPTAFMRYCLDENSESVQIKAFEALIELGFLLRPQVMKLLVAVISTHRSPHVRAQLFKVFTHGLAAIAFGELEPTKEQEPASKAIAPPQNPEDNDLLMDDEDDGGLVIEKSDDVIKRRQDQIARQKDISVAIKALKEALQNDKDLERELWKALDSPVIGVAEKRNLLELCATLFPEEDEMLITLKYPVRWSVSRAPNSKPGRSLILNFTKCYQTASKRKRDEAFPKEEAAEAFPSLAVIPPVPGIMPGLARNPAAAPPEPEKKEKQPEKKKIKLSRAGASNLKATERSPAASPAPPPPAAPVAPVSRAPSIAVASSRPAPRSLLLMLSHPGPSVASPRPGPELERGDSISVLKRPLAQLAAAAPSLSGSPTPEPARSMVSVKSAKTNKKRKLAEIEAPAAGPANSSRKILTFKYRFANLTDEQRRMLASFPSSALLANASDSIVATPAARARVHATSPLPPNAESSFTSSVSVSSSSQTLQASQKTPLPNGKARKPLPSGSSGISPPMAAKSAPLPRSIPGPSGSGSPVPSGSGRPRRVVTIKLLSDVLKDAAAEACAREAATQPLVNSRDKT</sequence>
<evidence type="ECO:0000256" key="4">
    <source>
        <dbReference type="ARBA" id="ARBA00023015"/>
    </source>
</evidence>
<dbReference type="PANTHER" id="PTHR15137">
    <property type="entry name" value="TRANSCRIPTION INITIATION FACTOR TFIID"/>
    <property type="match status" value="1"/>
</dbReference>
<dbReference type="InterPro" id="IPR042097">
    <property type="entry name" value="Aminopeptidase_N-like_N_sf"/>
</dbReference>
<feature type="compositionally biased region" description="Low complexity" evidence="7">
    <location>
        <begin position="1308"/>
        <end position="1328"/>
    </location>
</feature>
<evidence type="ECO:0000259" key="8">
    <source>
        <dbReference type="Pfam" id="PF25316"/>
    </source>
</evidence>
<dbReference type="GO" id="GO:0003682">
    <property type="term" value="F:chromatin binding"/>
    <property type="evidence" value="ECO:0007669"/>
    <property type="project" value="TreeGrafter"/>
</dbReference>
<feature type="compositionally biased region" description="Acidic residues" evidence="7">
    <location>
        <begin position="711"/>
        <end position="721"/>
    </location>
</feature>
<feature type="compositionally biased region" description="Low complexity" evidence="7">
    <location>
        <begin position="1502"/>
        <end position="1513"/>
    </location>
</feature>
<dbReference type="GO" id="GO:0005669">
    <property type="term" value="C:transcription factor TFIID complex"/>
    <property type="evidence" value="ECO:0007669"/>
    <property type="project" value="InterPro"/>
</dbReference>
<feature type="compositionally biased region" description="Basic and acidic residues" evidence="7">
    <location>
        <begin position="698"/>
        <end position="710"/>
    </location>
</feature>
<dbReference type="SUPFAM" id="SSF63737">
    <property type="entry name" value="Leukotriene A4 hydrolase N-terminal domain"/>
    <property type="match status" value="1"/>
</dbReference>
<dbReference type="Pfam" id="PF25316">
    <property type="entry name" value="TAF2_3rd"/>
    <property type="match status" value="1"/>
</dbReference>
<dbReference type="Proteomes" id="UP001140453">
    <property type="component" value="Unassembled WGS sequence"/>
</dbReference>
<dbReference type="EMBL" id="JAPEVB010000002">
    <property type="protein sequence ID" value="KAJ4394022.1"/>
    <property type="molecule type" value="Genomic_DNA"/>
</dbReference>
<evidence type="ECO:0000256" key="6">
    <source>
        <dbReference type="ARBA" id="ARBA00023242"/>
    </source>
</evidence>
<comment type="similarity">
    <text evidence="2">Belongs to the TAF2 family.</text>
</comment>
<dbReference type="GO" id="GO:0006367">
    <property type="term" value="P:transcription initiation at RNA polymerase II promoter"/>
    <property type="evidence" value="ECO:0007669"/>
    <property type="project" value="TreeGrafter"/>
</dbReference>
<feature type="compositionally biased region" description="Pro residues" evidence="7">
    <location>
        <begin position="1298"/>
        <end position="1307"/>
    </location>
</feature>
<name>A0A9W8YWR0_9PEZI</name>
<keyword evidence="11" id="KW-1185">Reference proteome</keyword>
<dbReference type="Gene3D" id="2.60.40.1730">
    <property type="entry name" value="tricorn interacting facor f3 domain"/>
    <property type="match status" value="1"/>
</dbReference>
<dbReference type="SUPFAM" id="SSF55486">
    <property type="entry name" value="Metalloproteases ('zincins'), catalytic domain"/>
    <property type="match status" value="1"/>
</dbReference>
<feature type="region of interest" description="Disordered" evidence="7">
    <location>
        <begin position="690"/>
        <end position="730"/>
    </location>
</feature>
<comment type="caution">
    <text evidence="10">The sequence shown here is derived from an EMBL/GenBank/DDBJ whole genome shotgun (WGS) entry which is preliminary data.</text>
</comment>
<keyword evidence="6" id="KW-0539">Nucleus</keyword>
<feature type="compositionally biased region" description="Low complexity" evidence="7">
    <location>
        <begin position="1471"/>
        <end position="1483"/>
    </location>
</feature>
<feature type="domain" description="Transcription initiation factor TFIID subunit 2 Ig-like" evidence="8">
    <location>
        <begin position="584"/>
        <end position="779"/>
    </location>
</feature>
<dbReference type="Gene3D" id="1.10.390.10">
    <property type="entry name" value="Neutral Protease Domain 2"/>
    <property type="match status" value="1"/>
</dbReference>
<dbReference type="CDD" id="cd09839">
    <property type="entry name" value="M1_like_TAF2"/>
    <property type="match status" value="1"/>
</dbReference>
<reference evidence="10" key="1">
    <citation type="submission" date="2022-10" db="EMBL/GenBank/DDBJ databases">
        <title>Tapping the CABI collections for fungal endophytes: first genome assemblies for Collariella, Neodidymelliopsis, Ascochyta clinopodiicola, Didymella pomorum, Didymosphaeria variabile, Neocosmospora piperis and Neocucurbitaria cava.</title>
        <authorList>
            <person name="Hill R."/>
        </authorList>
    </citation>
    <scope>NUCLEOTIDE SEQUENCE</scope>
    <source>
        <strain evidence="10">IMI 355082</strain>
    </source>
</reference>
<feature type="compositionally biased region" description="Low complexity" evidence="7">
    <location>
        <begin position="1361"/>
        <end position="1376"/>
    </location>
</feature>
<dbReference type="InterPro" id="IPR027268">
    <property type="entry name" value="Peptidase_M4/M1_CTD_sf"/>
</dbReference>
<comment type="subcellular location">
    <subcellularLocation>
        <location evidence="1">Nucleus</location>
    </subcellularLocation>
</comment>
<feature type="compositionally biased region" description="Low complexity" evidence="7">
    <location>
        <begin position="1526"/>
        <end position="1540"/>
    </location>
</feature>
<evidence type="ECO:0000256" key="5">
    <source>
        <dbReference type="ARBA" id="ARBA00023163"/>
    </source>
</evidence>
<accession>A0A9W8YWR0</accession>
<keyword evidence="4" id="KW-0805">Transcription regulation</keyword>
<evidence type="ECO:0000313" key="11">
    <source>
        <dbReference type="Proteomes" id="UP001140453"/>
    </source>
</evidence>
<feature type="compositionally biased region" description="Basic and acidic residues" evidence="7">
    <location>
        <begin position="1265"/>
        <end position="1275"/>
    </location>
</feature>
<evidence type="ECO:0000259" key="9">
    <source>
        <dbReference type="Pfam" id="PF25577"/>
    </source>
</evidence>
<proteinExistence type="inferred from homology"/>